<accession>A0A7I8WSK5</accession>
<dbReference type="GO" id="GO:0031462">
    <property type="term" value="C:Cul2-RING ubiquitin ligase complex"/>
    <property type="evidence" value="ECO:0007669"/>
    <property type="project" value="TreeGrafter"/>
</dbReference>
<keyword evidence="1" id="KW-0479">Metal-binding</keyword>
<feature type="domain" description="SWIM-type" evidence="3">
    <location>
        <begin position="218"/>
        <end position="254"/>
    </location>
</feature>
<evidence type="ECO:0000256" key="2">
    <source>
        <dbReference type="SAM" id="MobiDB-lite"/>
    </source>
</evidence>
<protein>
    <submittedName>
        <fullName evidence="4">(pine wood nematode) hypothetical protein</fullName>
    </submittedName>
</protein>
<keyword evidence="5" id="KW-1185">Reference proteome</keyword>
<reference evidence="4" key="1">
    <citation type="submission" date="2020-09" db="EMBL/GenBank/DDBJ databases">
        <authorList>
            <person name="Kikuchi T."/>
        </authorList>
    </citation>
    <scope>NUCLEOTIDE SEQUENCE</scope>
    <source>
        <strain evidence="4">Ka4C1</strain>
    </source>
</reference>
<evidence type="ECO:0000256" key="1">
    <source>
        <dbReference type="PROSITE-ProRule" id="PRU00325"/>
    </source>
</evidence>
<evidence type="ECO:0000259" key="3">
    <source>
        <dbReference type="PROSITE" id="PS50966"/>
    </source>
</evidence>
<name>A0A7I8WSK5_BURXY</name>
<dbReference type="PROSITE" id="PS50966">
    <property type="entry name" value="ZF_SWIM"/>
    <property type="match status" value="1"/>
</dbReference>
<gene>
    <name evidence="4" type="ORF">BXYJ_LOCUS8926</name>
</gene>
<comment type="caution">
    <text evidence="4">The sequence shown here is derived from an EMBL/GenBank/DDBJ whole genome shotgun (WGS) entry which is preliminary data.</text>
</comment>
<dbReference type="Proteomes" id="UP000582659">
    <property type="component" value="Unassembled WGS sequence"/>
</dbReference>
<dbReference type="Proteomes" id="UP000659654">
    <property type="component" value="Unassembled WGS sequence"/>
</dbReference>
<dbReference type="EMBL" id="CAJFDI010000004">
    <property type="protein sequence ID" value="CAD5226200.1"/>
    <property type="molecule type" value="Genomic_DNA"/>
</dbReference>
<proteinExistence type="predicted"/>
<dbReference type="PANTHER" id="PTHR22619:SF1">
    <property type="entry name" value="ZINC FINGER SWIM DOMAIN-CONTAINING PROTEIN 8"/>
    <property type="match status" value="1"/>
</dbReference>
<organism evidence="4 5">
    <name type="scientific">Bursaphelenchus xylophilus</name>
    <name type="common">Pinewood nematode worm</name>
    <name type="synonym">Aphelenchoides xylophilus</name>
    <dbReference type="NCBI Taxonomy" id="6326"/>
    <lineage>
        <taxon>Eukaryota</taxon>
        <taxon>Metazoa</taxon>
        <taxon>Ecdysozoa</taxon>
        <taxon>Nematoda</taxon>
        <taxon>Chromadorea</taxon>
        <taxon>Rhabditida</taxon>
        <taxon>Tylenchina</taxon>
        <taxon>Tylenchomorpha</taxon>
        <taxon>Aphelenchoidea</taxon>
        <taxon>Aphelenchoididae</taxon>
        <taxon>Bursaphelenchus</taxon>
    </lineage>
</organism>
<dbReference type="Pfam" id="PF04434">
    <property type="entry name" value="SWIM"/>
    <property type="match status" value="1"/>
</dbReference>
<feature type="compositionally biased region" description="Basic residues" evidence="2">
    <location>
        <begin position="11"/>
        <end position="25"/>
    </location>
</feature>
<keyword evidence="1" id="KW-0862">Zinc</keyword>
<evidence type="ECO:0000313" key="4">
    <source>
        <dbReference type="EMBL" id="CAD5226200.1"/>
    </source>
</evidence>
<evidence type="ECO:0000313" key="5">
    <source>
        <dbReference type="Proteomes" id="UP000659654"/>
    </source>
</evidence>
<dbReference type="EMBL" id="CAJFCV020000004">
    <property type="protein sequence ID" value="CAG9115556.1"/>
    <property type="molecule type" value="Genomic_DNA"/>
</dbReference>
<dbReference type="InterPro" id="IPR007527">
    <property type="entry name" value="Znf_SWIM"/>
</dbReference>
<dbReference type="OrthoDB" id="10013584at2759"/>
<dbReference type="AlphaFoldDB" id="A0A7I8WSK5"/>
<dbReference type="GO" id="GO:0008270">
    <property type="term" value="F:zinc ion binding"/>
    <property type="evidence" value="ECO:0007669"/>
    <property type="project" value="UniProtKB-KW"/>
</dbReference>
<dbReference type="PANTHER" id="PTHR22619">
    <property type="entry name" value="ZINC FINGER SWIM DOMAIN CONTAINING PROTEIN 4, 5, 6"/>
    <property type="match status" value="1"/>
</dbReference>
<keyword evidence="1" id="KW-0863">Zinc-finger</keyword>
<feature type="region of interest" description="Disordered" evidence="2">
    <location>
        <begin position="1"/>
        <end position="44"/>
    </location>
</feature>
<sequence>MTSGRRDSGGARRRPATTPRSRRLALRTESRRIPLQRMDPFDQQPPVELDRVSFEDSERFEDDSICSFQSENESLNQKWSEWNLSGSDLPGPSTSTKRRALRTGMPIPSLRDICAKKVATGLTFEEIEAIYQSLHKNTVPAPILRQIYNFCFPSNPENIKTYSFITNGSTQPFDSGHHLFINNAVFNVFQIGYHISAYVSDVDSEVMKYQEKDGKGCYKVSVQVDRCRIISCSCSCSSTATWCKHIIAVCLYRIMNAEKIQYRSPIWDSIAVLGDLRVKKFAQYLINESPAEFIVIAQRLLDQLAVENSEINQTMGAPDPTAGGDSDYSNWFLDEKQLHESIRKILISFVKPGPMVWYVYSVIHLE</sequence>
<feature type="compositionally biased region" description="Basic and acidic residues" evidence="2">
    <location>
        <begin position="1"/>
        <end position="10"/>
    </location>
</feature>